<dbReference type="InterPro" id="IPR051094">
    <property type="entry name" value="Diverse_Catalytic_Enzymes"/>
</dbReference>
<keyword evidence="4" id="KW-1185">Reference proteome</keyword>
<dbReference type="PANTHER" id="PTHR35795:SF1">
    <property type="entry name" value="BIS(5'-NUCLEOSYL)-TETRAPHOSPHATASE, SYMMETRICAL"/>
    <property type="match status" value="1"/>
</dbReference>
<organism evidence="3 4">
    <name type="scientific">Desulforhopalus singaporensis</name>
    <dbReference type="NCBI Taxonomy" id="91360"/>
    <lineage>
        <taxon>Bacteria</taxon>
        <taxon>Pseudomonadati</taxon>
        <taxon>Thermodesulfobacteriota</taxon>
        <taxon>Desulfobulbia</taxon>
        <taxon>Desulfobulbales</taxon>
        <taxon>Desulfocapsaceae</taxon>
        <taxon>Desulforhopalus</taxon>
    </lineage>
</organism>
<dbReference type="Gene3D" id="1.10.3210.10">
    <property type="entry name" value="Hypothetical protein af1432"/>
    <property type="match status" value="1"/>
</dbReference>
<protein>
    <submittedName>
        <fullName evidence="3">dGTPase</fullName>
    </submittedName>
</protein>
<evidence type="ECO:0000313" key="4">
    <source>
        <dbReference type="Proteomes" id="UP000199073"/>
    </source>
</evidence>
<evidence type="ECO:0000259" key="2">
    <source>
        <dbReference type="PROSITE" id="PS51831"/>
    </source>
</evidence>
<dbReference type="InterPro" id="IPR003607">
    <property type="entry name" value="HD/PDEase_dom"/>
</dbReference>
<keyword evidence="1" id="KW-0378">Hydrolase</keyword>
<dbReference type="PANTHER" id="PTHR35795">
    <property type="entry name" value="SLR1885 PROTEIN"/>
    <property type="match status" value="1"/>
</dbReference>
<sequence>MMPPINSEQNLMEMLNSLNREEEHRLSRIATKSADGIRRNREQTAAYRQQFALDADRILHSRAYMRYIDKTQVFSLVKNDHITHRVLHVQLVARIARTIGRFLRLNEDLIEAIALGHDIGHPPFGHDGESFLAEICRDHGLPPFQHNIQSVRFLDQLERKGRGWNLTLQVLDGILCHDGETHAKNLTLQPIASFAMLDRKLKKKSLSPAHNLLPATPEGCVVRLADTIAYIGKDIEDAIILGLITRNDLPTACTELLGSTNGTIVYNLVTDIISRNSAENTPSGSDYSIGFSKDIADALKELKVFNYQRIYLAPETKELSPMIGECYRSLFNHYLEMLQKSPETLGTNVDLMTDISPLLEEGYSDEEKVRDFIAGMTDNFFIREAAAIGCRVPPLRQAVFFGRQMS</sequence>
<reference evidence="3 4" key="1">
    <citation type="submission" date="2016-10" db="EMBL/GenBank/DDBJ databases">
        <authorList>
            <person name="de Groot N.N."/>
        </authorList>
    </citation>
    <scope>NUCLEOTIDE SEQUENCE [LARGE SCALE GENOMIC DNA]</scope>
    <source>
        <strain evidence="3 4">DSM 12130</strain>
    </source>
</reference>
<feature type="domain" description="HD" evidence="2">
    <location>
        <begin position="85"/>
        <end position="231"/>
    </location>
</feature>
<name>A0A1H0UKK4_9BACT</name>
<dbReference type="SUPFAM" id="SSF109604">
    <property type="entry name" value="HD-domain/PDEase-like"/>
    <property type="match status" value="1"/>
</dbReference>
<dbReference type="GO" id="GO:0016787">
    <property type="term" value="F:hydrolase activity"/>
    <property type="evidence" value="ECO:0007669"/>
    <property type="project" value="UniProtKB-KW"/>
</dbReference>
<proteinExistence type="predicted"/>
<dbReference type="Pfam" id="PF01966">
    <property type="entry name" value="HD"/>
    <property type="match status" value="1"/>
</dbReference>
<dbReference type="InterPro" id="IPR026875">
    <property type="entry name" value="PHydrolase_assoc_dom"/>
</dbReference>
<dbReference type="PROSITE" id="PS51831">
    <property type="entry name" value="HD"/>
    <property type="match status" value="1"/>
</dbReference>
<evidence type="ECO:0000313" key="3">
    <source>
        <dbReference type="EMBL" id="SDP66842.1"/>
    </source>
</evidence>
<evidence type="ECO:0000256" key="1">
    <source>
        <dbReference type="ARBA" id="ARBA00022801"/>
    </source>
</evidence>
<accession>A0A1H0UKK4</accession>
<dbReference type="SMART" id="SM00471">
    <property type="entry name" value="HDc"/>
    <property type="match status" value="1"/>
</dbReference>
<dbReference type="Proteomes" id="UP000199073">
    <property type="component" value="Unassembled WGS sequence"/>
</dbReference>
<dbReference type="Pfam" id="PF13286">
    <property type="entry name" value="HD_assoc"/>
    <property type="match status" value="1"/>
</dbReference>
<dbReference type="AlphaFoldDB" id="A0A1H0UKK4"/>
<dbReference type="RefSeq" id="WP_281180559.1">
    <property type="nucleotide sequence ID" value="NZ_FNJI01000033.1"/>
</dbReference>
<dbReference type="STRING" id="91360.SAMN05660330_03615"/>
<dbReference type="CDD" id="cd00077">
    <property type="entry name" value="HDc"/>
    <property type="match status" value="1"/>
</dbReference>
<dbReference type="InterPro" id="IPR006674">
    <property type="entry name" value="HD_domain"/>
</dbReference>
<dbReference type="EMBL" id="FNJI01000033">
    <property type="protein sequence ID" value="SDP66842.1"/>
    <property type="molecule type" value="Genomic_DNA"/>
</dbReference>
<gene>
    <name evidence="3" type="ORF">SAMN05660330_03615</name>
</gene>